<dbReference type="Pfam" id="PF03109">
    <property type="entry name" value="ABC1"/>
    <property type="match status" value="1"/>
</dbReference>
<reference evidence="5" key="1">
    <citation type="journal article" date="2015" name="PLoS Genet.">
        <title>Genome Sequence and Transcriptome Analyses of Chrysochromulina tobin: Metabolic Tools for Enhanced Algal Fitness in the Prominent Order Prymnesiales (Haptophyceae).</title>
        <authorList>
            <person name="Hovde B.T."/>
            <person name="Deodato C.R."/>
            <person name="Hunsperger H.M."/>
            <person name="Ryken S.A."/>
            <person name="Yost W."/>
            <person name="Jha R.K."/>
            <person name="Patterson J."/>
            <person name="Monnat R.J. Jr."/>
            <person name="Barlow S.B."/>
            <person name="Starkenburg S.R."/>
            <person name="Cattolico R.A."/>
        </authorList>
    </citation>
    <scope>NUCLEOTIDE SEQUENCE</scope>
    <source>
        <strain evidence="5">CCMP291</strain>
    </source>
</reference>
<comment type="caution">
    <text evidence="4">The sequence shown here is derived from an EMBL/GenBank/DDBJ whole genome shotgun (WGS) entry which is preliminary data.</text>
</comment>
<organism evidence="4 5">
    <name type="scientific">Chrysochromulina tobinii</name>
    <dbReference type="NCBI Taxonomy" id="1460289"/>
    <lineage>
        <taxon>Eukaryota</taxon>
        <taxon>Haptista</taxon>
        <taxon>Haptophyta</taxon>
        <taxon>Prymnesiophyceae</taxon>
        <taxon>Prymnesiales</taxon>
        <taxon>Chrysochromulinaceae</taxon>
        <taxon>Chrysochromulina</taxon>
    </lineage>
</organism>
<protein>
    <recommendedName>
        <fullName evidence="3">Protein kinase domain-containing protein</fullName>
    </recommendedName>
</protein>
<feature type="signal peptide" evidence="2">
    <location>
        <begin position="1"/>
        <end position="17"/>
    </location>
</feature>
<dbReference type="GO" id="GO:0004672">
    <property type="term" value="F:protein kinase activity"/>
    <property type="evidence" value="ECO:0007669"/>
    <property type="project" value="InterPro"/>
</dbReference>
<dbReference type="SUPFAM" id="SSF56112">
    <property type="entry name" value="Protein kinase-like (PK-like)"/>
    <property type="match status" value="1"/>
</dbReference>
<gene>
    <name evidence="4" type="ORF">Ctob_010500</name>
</gene>
<dbReference type="CDD" id="cd05121">
    <property type="entry name" value="ABC1_ADCK3-like"/>
    <property type="match status" value="1"/>
</dbReference>
<feature type="domain" description="Protein kinase" evidence="3">
    <location>
        <begin position="148"/>
        <end position="569"/>
    </location>
</feature>
<dbReference type="GO" id="GO:0005524">
    <property type="term" value="F:ATP binding"/>
    <property type="evidence" value="ECO:0007669"/>
    <property type="project" value="InterPro"/>
</dbReference>
<sequence length="690" mass="73342">MATFFVSLVSLCATAATIRPYPTGAYDAVAARAFFARQPLRVASRAVEISLRGASFGIALLGDKLSGESFEGGDRALERGRQLTKLLTDLGPAFIKLGQSASVRADLLPPPFVIALTSLQEDVPPFSSVEALQILEQELGAEARRLTGLSREPIAAASLGQVYRATYEGAPVAVKVQRPAIEERVALDMHLVREYVAPLARLLGAPGDLQGIADAWGAGLVDELDYSKEASNAMRFNEDVARGPLAGSVFAPNVIGSVSTRRVLTTEWVEGERLDRVASGARDSTRMVSLAMASYMTMMLDHGTLHCDPHPGNLLRTPDGRLCILDWGLTTALDDDLQYTLIEHVAHLTSREYDKVPNDLVRLGFVPEGGEAAVEEAGVVDLLTRAYSKRSEGGGFANFDVPGLLAEVQQLSADAGSAIFQIPPYFAYIAKAFATLEGIGLKADARYSIINETLPYISQRILNDPSPRTAGALATFVFGASKDPATRVLDADRVRSLLDGAKRYDVTAATVSSGAEIAPGTESLPAEVAAAERAADALLAVLKEDTPASRLITEQLILVLGAASRDAWAGLRAQSGAMPAVAGQRSRLGALVDPLGIFRGSALVTNDARDKAALEAARRLAALAPELLGAVADEGGGASGVTPPDQQLLATALLRKAWQRREDLQQVFLRLALEATDQTVARLMAGRARW</sequence>
<evidence type="ECO:0000313" key="4">
    <source>
        <dbReference type="EMBL" id="KOO30572.1"/>
    </source>
</evidence>
<dbReference type="PROSITE" id="PS50011">
    <property type="entry name" value="PROTEIN_KINASE_DOM"/>
    <property type="match status" value="1"/>
</dbReference>
<dbReference type="InterPro" id="IPR050154">
    <property type="entry name" value="UbiB_kinase"/>
</dbReference>
<accession>A0A0M0JWA2</accession>
<dbReference type="InterPro" id="IPR011009">
    <property type="entry name" value="Kinase-like_dom_sf"/>
</dbReference>
<evidence type="ECO:0000256" key="2">
    <source>
        <dbReference type="SAM" id="SignalP"/>
    </source>
</evidence>
<proteinExistence type="inferred from homology"/>
<keyword evidence="5" id="KW-1185">Reference proteome</keyword>
<dbReference type="AlphaFoldDB" id="A0A0M0JWA2"/>
<dbReference type="InterPro" id="IPR004147">
    <property type="entry name" value="ABC1_dom"/>
</dbReference>
<keyword evidence="2" id="KW-0732">Signal</keyword>
<dbReference type="Gene3D" id="1.10.510.10">
    <property type="entry name" value="Transferase(Phosphotransferase) domain 1"/>
    <property type="match status" value="1"/>
</dbReference>
<dbReference type="Proteomes" id="UP000037460">
    <property type="component" value="Unassembled WGS sequence"/>
</dbReference>
<name>A0A0M0JWA2_9EUKA</name>
<dbReference type="InterPro" id="IPR000719">
    <property type="entry name" value="Prot_kinase_dom"/>
</dbReference>
<comment type="similarity">
    <text evidence="1">Belongs to the protein kinase superfamily. ADCK protein kinase family.</text>
</comment>
<dbReference type="PANTHER" id="PTHR10566:SF118">
    <property type="entry name" value="PROTEIN KINASE DOMAIN-CONTAINING PROTEIN"/>
    <property type="match status" value="1"/>
</dbReference>
<evidence type="ECO:0000313" key="5">
    <source>
        <dbReference type="Proteomes" id="UP000037460"/>
    </source>
</evidence>
<dbReference type="PANTHER" id="PTHR10566">
    <property type="entry name" value="CHAPERONE-ACTIVITY OF BC1 COMPLEX CABC1 -RELATED"/>
    <property type="match status" value="1"/>
</dbReference>
<dbReference type="EMBL" id="JWZX01002200">
    <property type="protein sequence ID" value="KOO30572.1"/>
    <property type="molecule type" value="Genomic_DNA"/>
</dbReference>
<dbReference type="OrthoDB" id="427480at2759"/>
<feature type="chain" id="PRO_5005602141" description="Protein kinase domain-containing protein" evidence="2">
    <location>
        <begin position="18"/>
        <end position="690"/>
    </location>
</feature>
<evidence type="ECO:0000256" key="1">
    <source>
        <dbReference type="ARBA" id="ARBA00009670"/>
    </source>
</evidence>
<evidence type="ECO:0000259" key="3">
    <source>
        <dbReference type="PROSITE" id="PS50011"/>
    </source>
</evidence>